<keyword evidence="7" id="KW-0131">Cell cycle</keyword>
<dbReference type="Gene3D" id="1.20.5.170">
    <property type="match status" value="1"/>
</dbReference>
<keyword evidence="4" id="KW-0132">Cell division</keyword>
<evidence type="ECO:0000313" key="10">
    <source>
        <dbReference type="EMBL" id="KDQ20863.1"/>
    </source>
</evidence>
<feature type="region of interest" description="Disordered" evidence="9">
    <location>
        <begin position="1"/>
        <end position="57"/>
    </location>
</feature>
<dbReference type="Gene3D" id="6.10.250.90">
    <property type="match status" value="1"/>
</dbReference>
<evidence type="ECO:0000256" key="5">
    <source>
        <dbReference type="ARBA" id="ARBA00022776"/>
    </source>
</evidence>
<dbReference type="InParanoid" id="A0A067MYR3"/>
<comment type="similarity">
    <text evidence="2">Belongs to the MAD1 family.</text>
</comment>
<evidence type="ECO:0000256" key="1">
    <source>
        <dbReference type="ARBA" id="ARBA00004123"/>
    </source>
</evidence>
<dbReference type="Pfam" id="PF05557">
    <property type="entry name" value="MAD"/>
    <property type="match status" value="1"/>
</dbReference>
<gene>
    <name evidence="10" type="ORF">BOTBODRAFT_26885</name>
</gene>
<feature type="compositionally biased region" description="Gly residues" evidence="9">
    <location>
        <begin position="727"/>
        <end position="738"/>
    </location>
</feature>
<dbReference type="GO" id="GO:0007094">
    <property type="term" value="P:mitotic spindle assembly checkpoint signaling"/>
    <property type="evidence" value="ECO:0007669"/>
    <property type="project" value="InterPro"/>
</dbReference>
<dbReference type="SUPFAM" id="SSF75704">
    <property type="entry name" value="Mitotic arrest deficient-like 1, Mad1"/>
    <property type="match status" value="1"/>
</dbReference>
<evidence type="ECO:0000256" key="6">
    <source>
        <dbReference type="ARBA" id="ARBA00023242"/>
    </source>
</evidence>
<dbReference type="GO" id="GO:0051315">
    <property type="term" value="P:attachment of mitotic spindle microtubules to kinetochore"/>
    <property type="evidence" value="ECO:0007669"/>
    <property type="project" value="TreeGrafter"/>
</dbReference>
<dbReference type="STRING" id="930990.A0A067MYR3"/>
<dbReference type="PANTHER" id="PTHR23168:SF0">
    <property type="entry name" value="MITOTIC SPINDLE ASSEMBLY CHECKPOINT PROTEIN MAD1"/>
    <property type="match status" value="1"/>
</dbReference>
<keyword evidence="6" id="KW-0539">Nucleus</keyword>
<evidence type="ECO:0000256" key="9">
    <source>
        <dbReference type="SAM" id="MobiDB-lite"/>
    </source>
</evidence>
<evidence type="ECO:0000313" key="11">
    <source>
        <dbReference type="Proteomes" id="UP000027195"/>
    </source>
</evidence>
<dbReference type="AlphaFoldDB" id="A0A067MYR3"/>
<evidence type="ECO:0000256" key="3">
    <source>
        <dbReference type="ARBA" id="ARBA00022019"/>
    </source>
</evidence>
<dbReference type="GO" id="GO:0072686">
    <property type="term" value="C:mitotic spindle"/>
    <property type="evidence" value="ECO:0007669"/>
    <property type="project" value="TreeGrafter"/>
</dbReference>
<dbReference type="GO" id="GO:0005635">
    <property type="term" value="C:nuclear envelope"/>
    <property type="evidence" value="ECO:0007669"/>
    <property type="project" value="TreeGrafter"/>
</dbReference>
<evidence type="ECO:0000256" key="8">
    <source>
        <dbReference type="SAM" id="Coils"/>
    </source>
</evidence>
<feature type="coiled-coil region" evidence="8">
    <location>
        <begin position="134"/>
        <end position="296"/>
    </location>
</feature>
<dbReference type="GO" id="GO:0000776">
    <property type="term" value="C:kinetochore"/>
    <property type="evidence" value="ECO:0007669"/>
    <property type="project" value="TreeGrafter"/>
</dbReference>
<dbReference type="GO" id="GO:0051301">
    <property type="term" value="P:cell division"/>
    <property type="evidence" value="ECO:0007669"/>
    <property type="project" value="UniProtKB-KW"/>
</dbReference>
<dbReference type="Proteomes" id="UP000027195">
    <property type="component" value="Unassembled WGS sequence"/>
</dbReference>
<accession>A0A067MYR3</accession>
<evidence type="ECO:0000256" key="4">
    <source>
        <dbReference type="ARBA" id="ARBA00022618"/>
    </source>
</evidence>
<keyword evidence="11" id="KW-1185">Reference proteome</keyword>
<evidence type="ECO:0000256" key="7">
    <source>
        <dbReference type="ARBA" id="ARBA00023306"/>
    </source>
</evidence>
<dbReference type="FunCoup" id="A0A067MYR3">
    <property type="interactions" value="470"/>
</dbReference>
<dbReference type="EMBL" id="KL198017">
    <property type="protein sequence ID" value="KDQ20863.1"/>
    <property type="molecule type" value="Genomic_DNA"/>
</dbReference>
<dbReference type="HOGENOM" id="CLU_021480_0_0_1"/>
<dbReference type="Gene3D" id="3.30.457.60">
    <property type="match status" value="1"/>
</dbReference>
<keyword evidence="5" id="KW-0498">Mitosis</keyword>
<dbReference type="PANTHER" id="PTHR23168">
    <property type="entry name" value="MITOTIC SPINDLE ASSEMBLY CHECKPOINT PROTEIN MAD1 MITOTIC ARREST DEFICIENT-LIKE PROTEIN 1"/>
    <property type="match status" value="1"/>
</dbReference>
<reference evidence="11" key="1">
    <citation type="journal article" date="2014" name="Proc. Natl. Acad. Sci. U.S.A.">
        <title>Extensive sampling of basidiomycete genomes demonstrates inadequacy of the white-rot/brown-rot paradigm for wood decay fungi.</title>
        <authorList>
            <person name="Riley R."/>
            <person name="Salamov A.A."/>
            <person name="Brown D.W."/>
            <person name="Nagy L.G."/>
            <person name="Floudas D."/>
            <person name="Held B.W."/>
            <person name="Levasseur A."/>
            <person name="Lombard V."/>
            <person name="Morin E."/>
            <person name="Otillar R."/>
            <person name="Lindquist E.A."/>
            <person name="Sun H."/>
            <person name="LaButti K.M."/>
            <person name="Schmutz J."/>
            <person name="Jabbour D."/>
            <person name="Luo H."/>
            <person name="Baker S.E."/>
            <person name="Pisabarro A.G."/>
            <person name="Walton J.D."/>
            <person name="Blanchette R.A."/>
            <person name="Henrissat B."/>
            <person name="Martin F."/>
            <person name="Cullen D."/>
            <person name="Hibbett D.S."/>
            <person name="Grigoriev I.V."/>
        </authorList>
    </citation>
    <scope>NUCLEOTIDE SEQUENCE [LARGE SCALE GENOMIC DNA]</scope>
    <source>
        <strain evidence="11">FD-172 SS1</strain>
    </source>
</reference>
<name>A0A067MYR3_BOTB1</name>
<dbReference type="OrthoDB" id="331602at2759"/>
<sequence>MDVGTPRNRQLFSSSSSSALATPPTATKRSLLAAQIEQDPDLSSARRMQKSQAFESRMAKTSLERRLLAAEDAKRELESLVKEKEITIDRLEGDRRWLAEREQEARDEKERSEADWAQEKSTLDRNLRTVRSNFISLQATHADLEDEYATLQRTTSSAIASQKSSLSLLERKCSLLDEERDQLRALAQERAATIKELRDRLDEAEAEAGNTSRANAGDENWAVVRDELHRQTAYVRTLEQTNSRLNSELATYKARQQSVEVLKEEKRDLERKLRKAEEVRDRVVQLEGEVDAAKKEREEWAAFLNNPNAEPTFSTPTAITQTLSKLRLNYASLLEEHGSVSSSLALRTAELEDLSSRAAETFDRCTKLEVQLRREEDKATRRERRAALAEREVSSLKALLATYTAEEEAFTSRDGDGLDYDAQKSQRIEQLEGTVEELKIALNELEGLLEKAEKMGGGGGNRVDEEEVKMLIQAERESKAALAEELAQATAACSEQEAKIEALEQQLWELGVKIGAGNHVPRNIRVLQLQQNPAQEHFELRRDELERLKAENHKLLGRIGELESRGGGGSAGSSGGSEPMGWVPRESWDNLNQEKDALVDTVAQKEKRLLRLKQVFQAKAVEFREAVSSILGYKLAFQSTKVRLTSMYDLTASIVFDSSSGAGDVGTMKLVGVGNGGAGGPPQLEELMQFWVFQRQSIPCFLAALTLECYERTTMGRTAGWHQTLSEGGGGSGSGGDGSNPADSSAMDMTRTHS</sequence>
<feature type="coiled-coil region" evidence="8">
    <location>
        <begin position="365"/>
        <end position="513"/>
    </location>
</feature>
<proteinExistence type="inferred from homology"/>
<organism evidence="10 11">
    <name type="scientific">Botryobasidium botryosum (strain FD-172 SS1)</name>
    <dbReference type="NCBI Taxonomy" id="930990"/>
    <lineage>
        <taxon>Eukaryota</taxon>
        <taxon>Fungi</taxon>
        <taxon>Dikarya</taxon>
        <taxon>Basidiomycota</taxon>
        <taxon>Agaricomycotina</taxon>
        <taxon>Agaricomycetes</taxon>
        <taxon>Cantharellales</taxon>
        <taxon>Botryobasidiaceae</taxon>
        <taxon>Botryobasidium</taxon>
    </lineage>
</organism>
<dbReference type="InterPro" id="IPR008672">
    <property type="entry name" value="Mad1"/>
</dbReference>
<feature type="coiled-coil region" evidence="8">
    <location>
        <begin position="60"/>
        <end position="108"/>
    </location>
</feature>
<feature type="region of interest" description="Disordered" evidence="9">
    <location>
        <begin position="561"/>
        <end position="581"/>
    </location>
</feature>
<comment type="subcellular location">
    <subcellularLocation>
        <location evidence="1">Nucleus</location>
    </subcellularLocation>
</comment>
<protein>
    <recommendedName>
        <fullName evidence="3">Spindle assembly checkpoint component MAD1</fullName>
    </recommendedName>
</protein>
<keyword evidence="8" id="KW-0175">Coiled coil</keyword>
<evidence type="ECO:0000256" key="2">
    <source>
        <dbReference type="ARBA" id="ARBA00008029"/>
    </source>
</evidence>
<feature type="region of interest" description="Disordered" evidence="9">
    <location>
        <begin position="721"/>
        <end position="754"/>
    </location>
</feature>
<feature type="compositionally biased region" description="Gly residues" evidence="9">
    <location>
        <begin position="565"/>
        <end position="575"/>
    </location>
</feature>